<proteinExistence type="predicted"/>
<dbReference type="EMBL" id="MTYJ01000002">
    <property type="protein sequence ID" value="OQV25564.1"/>
    <property type="molecule type" value="Genomic_DNA"/>
</dbReference>
<evidence type="ECO:0000256" key="6">
    <source>
        <dbReference type="SAM" id="MobiDB-lite"/>
    </source>
</evidence>
<feature type="transmembrane region" description="Helical" evidence="7">
    <location>
        <begin position="365"/>
        <end position="387"/>
    </location>
</feature>
<evidence type="ECO:0000256" key="1">
    <source>
        <dbReference type="ARBA" id="ARBA00004141"/>
    </source>
</evidence>
<dbReference type="Pfam" id="PF08395">
    <property type="entry name" value="7tm_7"/>
    <property type="match status" value="1"/>
</dbReference>
<feature type="transmembrane region" description="Helical" evidence="7">
    <location>
        <begin position="247"/>
        <end position="265"/>
    </location>
</feature>
<sequence>MYLVLLKAVNVRPGPQRMMAGKNKHLSKTSTTNTVQHVDDIWVLQHQQQHHHHHHHQQVDTHDPPMELFDLGSRSSDIAASSQRSDQESQQSQQAPRDFSPRNHPTYPLIPASPASNHTSTGSPHRVLPGQVVPFHDLAAPFMAILRVGGLYFELDDAIPRSKLKRSSKHLPNGLPSSIRVRPRQTIMSRILGRGSEPSESLSFSLCSLSLITALIDDGRLIYAFWALWSAGQLTSLAFVVDNLVTIIWALQCLMVHCILMVMCYQKRFAELYDAWEGLRLAYPESSKGSRAFDFNQKFRRKQKILIGAGFAALLLNCYSLIGPLLIPIEVYQEFSEYVMFPFQVNNYAVKILIVVAFIFRSFDYVFTATLFLLLSDAIVLQFTLFYQDFADQISKDGVLSDGSLLEWHRLKHTKLCSLVKRVDAIFSPYVLLGLASGMFGILAQVYVIYDFLKKGDMNVITVLSYVYWSLLNLAQVLVILWCGSKVHVAALLPLPKLYEIDQRSLSVQETQHLTVFLQKLSNCQTGYTALGIFTIDMTTILSLAGFYFTYQILLFQMRNDSSLDDKLGNITLPKDLVQGLRDFLNLTTSSIASNPADSAASAGSAVSAVNASEIF</sequence>
<evidence type="ECO:0000313" key="9">
    <source>
        <dbReference type="Proteomes" id="UP000192578"/>
    </source>
</evidence>
<dbReference type="GO" id="GO:0016020">
    <property type="term" value="C:membrane"/>
    <property type="evidence" value="ECO:0007669"/>
    <property type="project" value="UniProtKB-SubCell"/>
</dbReference>
<dbReference type="AlphaFoldDB" id="A0A1W0XDK7"/>
<comment type="caution">
    <text evidence="8">The sequence shown here is derived from an EMBL/GenBank/DDBJ whole genome shotgun (WGS) entry which is preliminary data.</text>
</comment>
<dbReference type="PANTHER" id="PTHR21421">
    <property type="entry name" value="GUSTATORY RECEPTOR"/>
    <property type="match status" value="1"/>
</dbReference>
<evidence type="ECO:0000256" key="2">
    <source>
        <dbReference type="ARBA" id="ARBA00022692"/>
    </source>
</evidence>
<feature type="transmembrane region" description="Helical" evidence="7">
    <location>
        <begin position="339"/>
        <end position="360"/>
    </location>
</feature>
<evidence type="ECO:0008006" key="10">
    <source>
        <dbReference type="Google" id="ProtNLM"/>
    </source>
</evidence>
<gene>
    <name evidence="8" type="ORF">BV898_00502</name>
</gene>
<comment type="subcellular location">
    <subcellularLocation>
        <location evidence="1">Membrane</location>
        <topology evidence="1">Multi-pass membrane protein</topology>
    </subcellularLocation>
</comment>
<feature type="transmembrane region" description="Helical" evidence="7">
    <location>
        <begin position="528"/>
        <end position="549"/>
    </location>
</feature>
<keyword evidence="9" id="KW-1185">Reference proteome</keyword>
<feature type="region of interest" description="Disordered" evidence="6">
    <location>
        <begin position="46"/>
        <end position="125"/>
    </location>
</feature>
<keyword evidence="5" id="KW-0675">Receptor</keyword>
<feature type="transmembrane region" description="Helical" evidence="7">
    <location>
        <begin position="460"/>
        <end position="482"/>
    </location>
</feature>
<keyword evidence="2 7" id="KW-0812">Transmembrane</keyword>
<reference evidence="9" key="1">
    <citation type="submission" date="2017-01" db="EMBL/GenBank/DDBJ databases">
        <title>Comparative genomics of anhydrobiosis in the tardigrade Hypsibius dujardini.</title>
        <authorList>
            <person name="Yoshida Y."/>
            <person name="Koutsovoulos G."/>
            <person name="Laetsch D."/>
            <person name="Stevens L."/>
            <person name="Kumar S."/>
            <person name="Horikawa D."/>
            <person name="Ishino K."/>
            <person name="Komine S."/>
            <person name="Tomita M."/>
            <person name="Blaxter M."/>
            <person name="Arakawa K."/>
        </authorList>
    </citation>
    <scope>NUCLEOTIDE SEQUENCE [LARGE SCALE GENOMIC DNA]</scope>
    <source>
        <strain evidence="9">Z151</strain>
    </source>
</reference>
<dbReference type="GO" id="GO:0038023">
    <property type="term" value="F:signaling receptor activity"/>
    <property type="evidence" value="ECO:0007669"/>
    <property type="project" value="UniProtKB-ARBA"/>
</dbReference>
<evidence type="ECO:0000256" key="3">
    <source>
        <dbReference type="ARBA" id="ARBA00022989"/>
    </source>
</evidence>
<feature type="transmembrane region" description="Helical" evidence="7">
    <location>
        <begin position="305"/>
        <end position="327"/>
    </location>
</feature>
<dbReference type="PANTHER" id="PTHR21421:SF29">
    <property type="entry name" value="GUSTATORY RECEPTOR 5A FOR TREHALOSE-RELATED"/>
    <property type="match status" value="1"/>
</dbReference>
<dbReference type="Proteomes" id="UP000192578">
    <property type="component" value="Unassembled WGS sequence"/>
</dbReference>
<feature type="transmembrane region" description="Helical" evidence="7">
    <location>
        <begin position="430"/>
        <end position="453"/>
    </location>
</feature>
<organism evidence="8 9">
    <name type="scientific">Hypsibius exemplaris</name>
    <name type="common">Freshwater tardigrade</name>
    <dbReference type="NCBI Taxonomy" id="2072580"/>
    <lineage>
        <taxon>Eukaryota</taxon>
        <taxon>Metazoa</taxon>
        <taxon>Ecdysozoa</taxon>
        <taxon>Tardigrada</taxon>
        <taxon>Eutardigrada</taxon>
        <taxon>Parachela</taxon>
        <taxon>Hypsibioidea</taxon>
        <taxon>Hypsibiidae</taxon>
        <taxon>Hypsibius</taxon>
    </lineage>
</organism>
<dbReference type="GO" id="GO:0050909">
    <property type="term" value="P:sensory perception of taste"/>
    <property type="evidence" value="ECO:0007669"/>
    <property type="project" value="InterPro"/>
</dbReference>
<evidence type="ECO:0000256" key="5">
    <source>
        <dbReference type="ARBA" id="ARBA00023170"/>
    </source>
</evidence>
<feature type="compositionally biased region" description="Polar residues" evidence="6">
    <location>
        <begin position="114"/>
        <end position="123"/>
    </location>
</feature>
<keyword evidence="3 7" id="KW-1133">Transmembrane helix</keyword>
<evidence type="ECO:0000256" key="7">
    <source>
        <dbReference type="SAM" id="Phobius"/>
    </source>
</evidence>
<protein>
    <recommendedName>
        <fullName evidence="10">Gustatory receptor</fullName>
    </recommendedName>
</protein>
<dbReference type="InterPro" id="IPR013604">
    <property type="entry name" value="7TM_chemorcpt"/>
</dbReference>
<evidence type="ECO:0000313" key="8">
    <source>
        <dbReference type="EMBL" id="OQV25564.1"/>
    </source>
</evidence>
<accession>A0A1W0XDK7</accession>
<evidence type="ECO:0000256" key="4">
    <source>
        <dbReference type="ARBA" id="ARBA00023136"/>
    </source>
</evidence>
<dbReference type="GO" id="GO:0051606">
    <property type="term" value="P:detection of stimulus"/>
    <property type="evidence" value="ECO:0007669"/>
    <property type="project" value="UniProtKB-ARBA"/>
</dbReference>
<keyword evidence="4 7" id="KW-0472">Membrane</keyword>
<feature type="compositionally biased region" description="Low complexity" evidence="6">
    <location>
        <begin position="81"/>
        <end position="94"/>
    </location>
</feature>
<dbReference type="OrthoDB" id="6478931at2759"/>
<name>A0A1W0XDK7_HYPEX</name>